<dbReference type="Pfam" id="PF11726">
    <property type="entry name" value="YagK_YfjJ_C"/>
    <property type="match status" value="1"/>
</dbReference>
<comment type="caution">
    <text evidence="2">The sequence shown here is derived from an EMBL/GenBank/DDBJ whole genome shotgun (WGS) entry which is preliminary data.</text>
</comment>
<feature type="domain" description="YagK/YfjJ C-terminal" evidence="1">
    <location>
        <begin position="27"/>
        <end position="207"/>
    </location>
</feature>
<dbReference type="AlphaFoldDB" id="A0A0F1AHG0"/>
<name>A0A0F1AHG0_9ENTR</name>
<proteinExistence type="predicted"/>
<dbReference type="PATRIC" id="fig|1619248.3.peg.3884"/>
<dbReference type="OrthoDB" id="5701642at2"/>
<evidence type="ECO:0000313" key="2">
    <source>
        <dbReference type="EMBL" id="KJN20499.1"/>
    </source>
</evidence>
<dbReference type="RefSeq" id="WP_004856857.1">
    <property type="nucleotide sequence ID" value="NZ_JZYX01000054.1"/>
</dbReference>
<reference evidence="2 3" key="1">
    <citation type="submission" date="2015-03" db="EMBL/GenBank/DDBJ databases">
        <authorList>
            <person name="McCorrison J."/>
            <person name="Sanka R."/>
            <person name="Adams M."/>
            <person name="Brinkac L."/>
            <person name="Nierman W."/>
            <person name="Sutton G."/>
            <person name="Nelson K."/>
            <person name="Kiedrowski L."/>
            <person name="Guerrero D."/>
            <person name="Bonomo R."/>
        </authorList>
    </citation>
    <scope>NUCLEOTIDE SEQUENCE [LARGE SCALE GENOMIC DNA]</scope>
    <source>
        <strain evidence="2 3">35699</strain>
    </source>
</reference>
<accession>A0A0F1AHG0</accession>
<dbReference type="EMBL" id="JZYX01000054">
    <property type="protein sequence ID" value="KJN20499.1"/>
    <property type="molecule type" value="Genomic_DNA"/>
</dbReference>
<sequence>MSININSYGTLNQNYVKRIQDTITKALNDYPRVMVLRVDLRLPEIETGSYKHDSGIVTRFIVSLKAQIEADLLKKCQAGKRIHPCRVRHIWAREFNEYGKKHYHVALLFNREVYAYPGSYTSTDGEYTHNLALMIMEAWVRALGLNTAVNHQQYYPLVEFPASCYYHLSKNHNDYTAQLSNVTDRLNYLAKDYSKDNSDSQRNFGCSQY</sequence>
<gene>
    <name evidence="2" type="ORF">SS37_21015</name>
</gene>
<dbReference type="Proteomes" id="UP000033352">
    <property type="component" value="Unassembled WGS sequence"/>
</dbReference>
<evidence type="ECO:0000259" key="1">
    <source>
        <dbReference type="Pfam" id="PF11726"/>
    </source>
</evidence>
<protein>
    <recommendedName>
        <fullName evidence="1">YagK/YfjJ C-terminal domain-containing protein</fullName>
    </recommendedName>
</protein>
<organism evidence="2 3">
    <name type="scientific">Enterobacter sichuanensis</name>
    <dbReference type="NCBI Taxonomy" id="2071710"/>
    <lineage>
        <taxon>Bacteria</taxon>
        <taxon>Pseudomonadati</taxon>
        <taxon>Pseudomonadota</taxon>
        <taxon>Gammaproteobacteria</taxon>
        <taxon>Enterobacterales</taxon>
        <taxon>Enterobacteriaceae</taxon>
        <taxon>Enterobacter</taxon>
        <taxon>Enterobacter cloacae complex</taxon>
    </lineage>
</organism>
<dbReference type="InterPro" id="IPR057271">
    <property type="entry name" value="YagK_YfjJ_C"/>
</dbReference>
<evidence type="ECO:0000313" key="3">
    <source>
        <dbReference type="Proteomes" id="UP000033352"/>
    </source>
</evidence>